<proteinExistence type="predicted"/>
<sequence length="62" mass="7021">MKLLGKELPIVHIPPRPRDITHSIADISKISRLTQFKPTPIEEGLKKTISQLKTYSTPESQL</sequence>
<dbReference type="AlphaFoldDB" id="A0A7J3MWG1"/>
<dbReference type="EMBL" id="DTAU01000032">
    <property type="protein sequence ID" value="HFQ78364.1"/>
    <property type="molecule type" value="Genomic_DNA"/>
</dbReference>
<dbReference type="InterPro" id="IPR036291">
    <property type="entry name" value="NAD(P)-bd_dom_sf"/>
</dbReference>
<dbReference type="Gene3D" id="3.90.25.10">
    <property type="entry name" value="UDP-galactose 4-epimerase, domain 1"/>
    <property type="match status" value="1"/>
</dbReference>
<evidence type="ECO:0000313" key="2">
    <source>
        <dbReference type="EMBL" id="HGT97872.1"/>
    </source>
</evidence>
<comment type="caution">
    <text evidence="2">The sequence shown here is derived from an EMBL/GenBank/DDBJ whole genome shotgun (WGS) entry which is preliminary data.</text>
</comment>
<name>A0A7J3MWG1_9CREN</name>
<dbReference type="SUPFAM" id="SSF51735">
    <property type="entry name" value="NAD(P)-binding Rossmann-fold domains"/>
    <property type="match status" value="1"/>
</dbReference>
<organism evidence="2">
    <name type="scientific">Ignisphaera aggregans</name>
    <dbReference type="NCBI Taxonomy" id="334771"/>
    <lineage>
        <taxon>Archaea</taxon>
        <taxon>Thermoproteota</taxon>
        <taxon>Thermoprotei</taxon>
        <taxon>Desulfurococcales</taxon>
        <taxon>Desulfurococcaceae</taxon>
        <taxon>Ignisphaera</taxon>
    </lineage>
</organism>
<dbReference type="EMBL" id="DTDH01000006">
    <property type="protein sequence ID" value="HGT97872.1"/>
    <property type="molecule type" value="Genomic_DNA"/>
</dbReference>
<evidence type="ECO:0000313" key="1">
    <source>
        <dbReference type="EMBL" id="HFQ78364.1"/>
    </source>
</evidence>
<accession>A0A7J3MWG1</accession>
<reference evidence="2" key="1">
    <citation type="journal article" date="2020" name="mSystems">
        <title>Genome- and Community-Level Interaction Insights into Carbon Utilization and Element Cycling Functions of Hydrothermarchaeota in Hydrothermal Sediment.</title>
        <authorList>
            <person name="Zhou Z."/>
            <person name="Liu Y."/>
            <person name="Xu W."/>
            <person name="Pan J."/>
            <person name="Luo Z.H."/>
            <person name="Li M."/>
        </authorList>
    </citation>
    <scope>NUCLEOTIDE SEQUENCE [LARGE SCALE GENOMIC DNA]</scope>
    <source>
        <strain evidence="1">SpSt-629</strain>
        <strain evidence="2">SpSt-688</strain>
    </source>
</reference>
<gene>
    <name evidence="1" type="ORF">ENT99_01495</name>
    <name evidence="2" type="ORF">ENU64_00385</name>
</gene>
<protein>
    <submittedName>
        <fullName evidence="2">Uncharacterized protein</fullName>
    </submittedName>
</protein>